<evidence type="ECO:0000256" key="3">
    <source>
        <dbReference type="ARBA" id="ARBA00022448"/>
    </source>
</evidence>
<keyword evidence="4" id="KW-0926">Vacuole</keyword>
<keyword evidence="8 16" id="KW-0067">ATP-binding</keyword>
<evidence type="ECO:0000256" key="4">
    <source>
        <dbReference type="ARBA" id="ARBA00022554"/>
    </source>
</evidence>
<feature type="transmembrane region" description="Helical" evidence="13">
    <location>
        <begin position="505"/>
        <end position="529"/>
    </location>
</feature>
<keyword evidence="6" id="KW-0677">Repeat</keyword>
<feature type="transmembrane region" description="Helical" evidence="13">
    <location>
        <begin position="398"/>
        <end position="417"/>
    </location>
</feature>
<dbReference type="PROSITE" id="PS50929">
    <property type="entry name" value="ABC_TM1F"/>
    <property type="match status" value="2"/>
</dbReference>
<feature type="transmembrane region" description="Helical" evidence="13">
    <location>
        <begin position="423"/>
        <end position="445"/>
    </location>
</feature>
<feature type="transmembrane region" description="Helical" evidence="13">
    <location>
        <begin position="283"/>
        <end position="301"/>
    </location>
</feature>
<dbReference type="Gene3D" id="1.20.1560.10">
    <property type="entry name" value="ABC transporter type 1, transmembrane domain"/>
    <property type="match status" value="2"/>
</dbReference>
<evidence type="ECO:0000313" key="16">
    <source>
        <dbReference type="EMBL" id="AHK05641.1"/>
    </source>
</evidence>
<evidence type="ECO:0000256" key="1">
    <source>
        <dbReference type="ARBA" id="ARBA00004128"/>
    </source>
</evidence>
<evidence type="ECO:0000256" key="5">
    <source>
        <dbReference type="ARBA" id="ARBA00022692"/>
    </source>
</evidence>
<keyword evidence="10 13" id="KW-0472">Membrane</keyword>
<dbReference type="InterPro" id="IPR036640">
    <property type="entry name" value="ABC1_TM_sf"/>
</dbReference>
<feature type="transmembrane region" description="Helical" evidence="13">
    <location>
        <begin position="29"/>
        <end position="47"/>
    </location>
</feature>
<dbReference type="CDD" id="cd03244">
    <property type="entry name" value="ABCC_MRP_domain2"/>
    <property type="match status" value="1"/>
</dbReference>
<evidence type="ECO:0000256" key="7">
    <source>
        <dbReference type="ARBA" id="ARBA00022741"/>
    </source>
</evidence>
<dbReference type="FunFam" id="1.20.1560.10:FF:000001">
    <property type="entry name" value="ATP-binding cassette subfamily C member 1"/>
    <property type="match status" value="1"/>
</dbReference>
<dbReference type="SUPFAM" id="SSF52540">
    <property type="entry name" value="P-loop containing nucleoside triphosphate hydrolases"/>
    <property type="match status" value="2"/>
</dbReference>
<keyword evidence="7" id="KW-0547">Nucleotide-binding</keyword>
<dbReference type="PANTHER" id="PTHR24223">
    <property type="entry name" value="ATP-BINDING CASSETTE SUB-FAMILY C"/>
    <property type="match status" value="1"/>
</dbReference>
<dbReference type="InterPro" id="IPR017871">
    <property type="entry name" value="ABC_transporter-like_CS"/>
</dbReference>
<evidence type="ECO:0000256" key="8">
    <source>
        <dbReference type="ARBA" id="ARBA00022840"/>
    </source>
</evidence>
<protein>
    <recommendedName>
        <fullName evidence="11">ABC-type glutathione-S-conjugate transporter</fullName>
        <ecNumber evidence="11">7.6.2.3</ecNumber>
    </recommendedName>
</protein>
<dbReference type="SUPFAM" id="SSF90123">
    <property type="entry name" value="ABC transporter transmembrane region"/>
    <property type="match status" value="2"/>
</dbReference>
<evidence type="ECO:0000256" key="12">
    <source>
        <dbReference type="ARBA" id="ARBA00047523"/>
    </source>
</evidence>
<dbReference type="CDD" id="cd18603">
    <property type="entry name" value="ABC_6TM_MRP1_2_3_6_D2_like"/>
    <property type="match status" value="1"/>
</dbReference>
<dbReference type="InterPro" id="IPR011527">
    <property type="entry name" value="ABC1_TM_dom"/>
</dbReference>
<evidence type="ECO:0000256" key="13">
    <source>
        <dbReference type="SAM" id="Phobius"/>
    </source>
</evidence>
<organism evidence="16">
    <name type="scientific">Tigriopus japonicus</name>
    <name type="common">Copepod</name>
    <dbReference type="NCBI Taxonomy" id="158387"/>
    <lineage>
        <taxon>Eukaryota</taxon>
        <taxon>Metazoa</taxon>
        <taxon>Ecdysozoa</taxon>
        <taxon>Arthropoda</taxon>
        <taxon>Crustacea</taxon>
        <taxon>Multicrustacea</taxon>
        <taxon>Hexanauplia</taxon>
        <taxon>Copepoda</taxon>
        <taxon>Harpacticoida</taxon>
        <taxon>Harpacticidae</taxon>
        <taxon>Tigriopus</taxon>
    </lineage>
</organism>
<evidence type="ECO:0000256" key="10">
    <source>
        <dbReference type="ARBA" id="ARBA00023136"/>
    </source>
</evidence>
<reference evidence="16" key="1">
    <citation type="submission" date="2013-11" db="EMBL/GenBank/DDBJ databases">
        <title>The ABC transporter gene family of the intertidal copepod, Tigriopus japonicus.</title>
        <authorList>
            <person name="Rhee J.-S."/>
            <person name="Kim B.-M."/>
            <person name="Jeong C.-B."/>
            <person name="Lee J.-S."/>
        </authorList>
    </citation>
    <scope>NUCLEOTIDE SEQUENCE</scope>
</reference>
<feature type="domain" description="ABC transmembrane type-1" evidence="15">
    <location>
        <begin position="284"/>
        <end position="566"/>
    </location>
</feature>
<dbReference type="FunFam" id="3.40.50.300:FF:000997">
    <property type="entry name" value="Multidrug resistance-associated protein 1"/>
    <property type="match status" value="1"/>
</dbReference>
<dbReference type="FunFam" id="1.20.1560.10:FF:000020">
    <property type="entry name" value="ABC metal ion transporter"/>
    <property type="match status" value="1"/>
</dbReference>
<proteinExistence type="evidence at transcript level"/>
<dbReference type="EC" id="7.6.2.3" evidence="11"/>
<evidence type="ECO:0000256" key="9">
    <source>
        <dbReference type="ARBA" id="ARBA00022989"/>
    </source>
</evidence>
<feature type="transmembrane region" description="Helical" evidence="13">
    <location>
        <begin position="321"/>
        <end position="343"/>
    </location>
</feature>
<comment type="subcellular location">
    <subcellularLocation>
        <location evidence="1">Vacuole membrane</location>
        <topology evidence="1">Multi-pass membrane protein</topology>
    </subcellularLocation>
</comment>
<feature type="transmembrane region" description="Helical" evidence="13">
    <location>
        <begin position="1163"/>
        <end position="1184"/>
    </location>
</feature>
<feature type="transmembrane region" description="Helical" evidence="13">
    <location>
        <begin position="549"/>
        <end position="569"/>
    </location>
</feature>
<comment type="catalytic activity">
    <reaction evidence="12">
        <text>leukotriene C4(in) + ATP + H2O = leukotriene C4(out) + ADP + phosphate + H(+)</text>
        <dbReference type="Rhea" id="RHEA:38963"/>
        <dbReference type="ChEBI" id="CHEBI:15377"/>
        <dbReference type="ChEBI" id="CHEBI:15378"/>
        <dbReference type="ChEBI" id="CHEBI:30616"/>
        <dbReference type="ChEBI" id="CHEBI:43474"/>
        <dbReference type="ChEBI" id="CHEBI:57973"/>
        <dbReference type="ChEBI" id="CHEBI:456216"/>
    </reaction>
    <physiologicalReaction direction="left-to-right" evidence="12">
        <dbReference type="Rhea" id="RHEA:38964"/>
    </physiologicalReaction>
</comment>
<feature type="domain" description="ABC transporter" evidence="14">
    <location>
        <begin position="599"/>
        <end position="824"/>
    </location>
</feature>
<name>A0A0A7AS15_TIGJA</name>
<dbReference type="InterPro" id="IPR050173">
    <property type="entry name" value="ABC_transporter_C-like"/>
</dbReference>
<dbReference type="PROSITE" id="PS50893">
    <property type="entry name" value="ABC_TRANSPORTER_2"/>
    <property type="match status" value="2"/>
</dbReference>
<comment type="similarity">
    <text evidence="2">Belongs to the ABC transporter superfamily. ABCC family. Conjugate transporter (TC 3.A.1.208) subfamily.</text>
</comment>
<dbReference type="Gene3D" id="3.40.50.300">
    <property type="entry name" value="P-loop containing nucleotide triphosphate hydrolases"/>
    <property type="match status" value="2"/>
</dbReference>
<feature type="domain" description="ABC transmembrane type-1" evidence="15">
    <location>
        <begin position="938"/>
        <end position="1220"/>
    </location>
</feature>
<evidence type="ECO:0000259" key="14">
    <source>
        <dbReference type="PROSITE" id="PS50893"/>
    </source>
</evidence>
<evidence type="ECO:0000256" key="6">
    <source>
        <dbReference type="ARBA" id="ARBA00022737"/>
    </source>
</evidence>
<dbReference type="EMBL" id="KF906276">
    <property type="protein sequence ID" value="AHK05641.1"/>
    <property type="molecule type" value="mRNA"/>
</dbReference>
<dbReference type="PANTHER" id="PTHR24223:SF443">
    <property type="entry name" value="MULTIDRUG-RESISTANCE LIKE PROTEIN 1, ISOFORM I"/>
    <property type="match status" value="1"/>
</dbReference>
<dbReference type="Pfam" id="PF00664">
    <property type="entry name" value="ABC_membrane"/>
    <property type="match status" value="2"/>
</dbReference>
<dbReference type="GO" id="GO:0000323">
    <property type="term" value="C:lytic vacuole"/>
    <property type="evidence" value="ECO:0007669"/>
    <property type="project" value="UniProtKB-ARBA"/>
</dbReference>
<sequence>MFCPDPFFNSSITWDTDDPNLTQCMRDTVLVGVPCGVFLLLVPFWNIHQFQSYSRRDVFPRIRGNISVRFVLKIVSTLVLIANTIVRIRNLGGSRTIFGSEIFHYGLLCFTLFVVLVQEFIDRRFLCAIKSLPLFSFWFVLSLASIPGFKYEIDQALESSQAEDWALILSYYPLVLAQFLLNCWSDLGGITDDELAPPEDSASYPSLLTFSWLHRLIWKGFKSPLTLKQLPKPPKTILVATNVLRFLNAWTKKVASMGVNFETEGTRFVSVFPVLWKCHWPRILLCIGLSASHYLIGFISPQILKLLVNHVASQTDQTWKGYLYVVALFLESCVWTFSFHMYCQNASVLSIQMRSSMMGMVFRKAFRLSNSSKKHYTTGEITNYVSVDAQRLVDTMPYLSNLWCAPLTIGLAQYFLYQELGPVSFAGIGTLFLLMPINLFTGKWVERLQADQLRNKDERIKLMSEILGGIKVLKLYAWEKPFMKRLLNIRDNEIKILQFSARLRALINFTFFCSPILVTISVFGLYVLVDCQNTLTAEKIFVSMSLLNMTRYPLIMFPWALIEGIKLIVSLKRINKFLNAKEMNSSLVTKEVIDPNNAVEFTSASFTWNEGSDAIIQDINLKIPSRSLVAVVGMVGSGKSSLLSALLGEMEKTSGSIGRVGSIAYVPQQAWIQNMTLKQNILFENDYEASRYHQVLDKCQLKQDLEILKSGDETEIGENGINLSGGQKQRVSLARAVYSDADLYLLDDPLSAVDALVGKNIFDEVLANENGCLRDKTRVLVTHNLNVLPRVDHIVVMRHGKIAESGSYEKLKKDGGAFAEFLENFTFDKVQEEIVSASPSTSVPIRQQSSESNVSPFGSPKFQGIPYVRHDSWEEAKQLIRPGDNEERLDEREPLVQPLESIHSGNETLLMEESSFQGSVKWSVFLTYFKDIGFSKFLLIVILFVTSQSCHSFANYWLSRWADVNHKCPDKSAENILTYLGTYSALGLVEIGTEFAYEFLHFLSCAYASKLIHERLLERVMHSPMSFFDTNPMGRILNRFSVDVDSLDQNIPSMIRDFLWCMCDLVSIIVIITYSTPWFSVTIIPLGVVFMMFQRYYIATSRQLKRLDAVSKSPVLAHFSETITGAASIRAYRQQDRFIEEFETRLETNIKCYYLMVSCNRWLGVRMELLGNVIVFFAALFVILKRSSLSPGVAGLSISYSLNIMDALTWMVRMVCELETNFVALERILEYTDNPQEAPWEVPAIDDNLPQNWPSEGKVCMKAYKTRYREGLDLALNGIDLEVKAHQSIGICGRTGAGKSSLSLALFRVIEACHGTIFIDDVDISTLGLHRLRSCLTIIPQDPILFTGSVRFNLDPTQTSSDFDLWNALGHVHLKPIVENLSEGLDHQVSEGGINFSLGQRQLICLARALLRKTTILVLDEATAAIDLETDNLIQATIREEFKSCTVLTIAHRLNTIMDNDKIVVLSQGRVLEYDSPAALLSDENSTFSDMAKDAGL</sequence>
<dbReference type="Pfam" id="PF00005">
    <property type="entry name" value="ABC_tran"/>
    <property type="match status" value="2"/>
</dbReference>
<accession>A0A0A7AS15</accession>
<dbReference type="InterPro" id="IPR003439">
    <property type="entry name" value="ABC_transporter-like_ATP-bd"/>
</dbReference>
<dbReference type="GO" id="GO:0015431">
    <property type="term" value="F:ABC-type glutathione S-conjugate transporter activity"/>
    <property type="evidence" value="ECO:0007669"/>
    <property type="project" value="UniProtKB-EC"/>
</dbReference>
<feature type="domain" description="ABC transporter" evidence="14">
    <location>
        <begin position="1261"/>
        <end position="1493"/>
    </location>
</feature>
<evidence type="ECO:0000256" key="11">
    <source>
        <dbReference type="ARBA" id="ARBA00024220"/>
    </source>
</evidence>
<evidence type="ECO:0000259" key="15">
    <source>
        <dbReference type="PROSITE" id="PS50929"/>
    </source>
</evidence>
<keyword evidence="9 13" id="KW-1133">Transmembrane helix</keyword>
<dbReference type="GO" id="GO:0016887">
    <property type="term" value="F:ATP hydrolysis activity"/>
    <property type="evidence" value="ECO:0007669"/>
    <property type="project" value="InterPro"/>
</dbReference>
<dbReference type="CDD" id="cd18595">
    <property type="entry name" value="ABC_6TM_MRP1_2_3_6_D1_like"/>
    <property type="match status" value="1"/>
</dbReference>
<dbReference type="InterPro" id="IPR027417">
    <property type="entry name" value="P-loop_NTPase"/>
</dbReference>
<dbReference type="FunFam" id="3.40.50.300:FF:000074">
    <property type="entry name" value="Multidrug resistance-associated protein 5 isoform 1"/>
    <property type="match status" value="1"/>
</dbReference>
<feature type="transmembrane region" description="Helical" evidence="13">
    <location>
        <begin position="68"/>
        <end position="90"/>
    </location>
</feature>
<dbReference type="CDD" id="cd03250">
    <property type="entry name" value="ABCC_MRP_domain1"/>
    <property type="match status" value="1"/>
</dbReference>
<keyword evidence="5 13" id="KW-0812">Transmembrane</keyword>
<feature type="transmembrane region" description="Helical" evidence="13">
    <location>
        <begin position="102"/>
        <end position="121"/>
    </location>
</feature>
<dbReference type="InterPro" id="IPR003593">
    <property type="entry name" value="AAA+_ATPase"/>
</dbReference>
<dbReference type="GO" id="GO:0005774">
    <property type="term" value="C:vacuolar membrane"/>
    <property type="evidence" value="ECO:0007669"/>
    <property type="project" value="UniProtKB-SubCell"/>
</dbReference>
<evidence type="ECO:0000256" key="2">
    <source>
        <dbReference type="ARBA" id="ARBA00009726"/>
    </source>
</evidence>
<dbReference type="GO" id="GO:0005524">
    <property type="term" value="F:ATP binding"/>
    <property type="evidence" value="ECO:0007669"/>
    <property type="project" value="UniProtKB-KW"/>
</dbReference>
<dbReference type="PROSITE" id="PS00211">
    <property type="entry name" value="ABC_TRANSPORTER_1"/>
    <property type="match status" value="2"/>
</dbReference>
<keyword evidence="3" id="KW-0813">Transport</keyword>
<dbReference type="SMART" id="SM00382">
    <property type="entry name" value="AAA"/>
    <property type="match status" value="2"/>
</dbReference>